<keyword evidence="7 8" id="KW-0472">Membrane</keyword>
<keyword evidence="5 8" id="KW-0812">Transmembrane</keyword>
<dbReference type="PROSITE" id="PS50928">
    <property type="entry name" value="ABC_TM1"/>
    <property type="match status" value="1"/>
</dbReference>
<dbReference type="CDD" id="cd06261">
    <property type="entry name" value="TM_PBP2"/>
    <property type="match status" value="1"/>
</dbReference>
<dbReference type="PATRIC" id="fig|186479.3.peg.98"/>
<proteinExistence type="inferred from homology"/>
<keyword evidence="11" id="KW-1185">Reference proteome</keyword>
<gene>
    <name evidence="10" type="ORF">SE17_22420</name>
</gene>
<evidence type="ECO:0000256" key="1">
    <source>
        <dbReference type="ARBA" id="ARBA00004651"/>
    </source>
</evidence>
<feature type="transmembrane region" description="Helical" evidence="8">
    <location>
        <begin position="89"/>
        <end position="111"/>
    </location>
</feature>
<evidence type="ECO:0000256" key="6">
    <source>
        <dbReference type="ARBA" id="ARBA00022989"/>
    </source>
</evidence>
<feature type="transmembrane region" description="Helical" evidence="8">
    <location>
        <begin position="169"/>
        <end position="191"/>
    </location>
</feature>
<evidence type="ECO:0000259" key="9">
    <source>
        <dbReference type="PROSITE" id="PS50928"/>
    </source>
</evidence>
<evidence type="ECO:0000313" key="11">
    <source>
        <dbReference type="Proteomes" id="UP000050509"/>
    </source>
</evidence>
<feature type="transmembrane region" description="Helical" evidence="8">
    <location>
        <begin position="270"/>
        <end position="292"/>
    </location>
</feature>
<evidence type="ECO:0000256" key="5">
    <source>
        <dbReference type="ARBA" id="ARBA00022692"/>
    </source>
</evidence>
<comment type="subcellular location">
    <subcellularLocation>
        <location evidence="1 8">Cell membrane</location>
        <topology evidence="1 8">Multi-pass membrane protein</topology>
    </subcellularLocation>
</comment>
<dbReference type="Proteomes" id="UP000050509">
    <property type="component" value="Unassembled WGS sequence"/>
</dbReference>
<name>A0A0N8PRY6_9CHLR</name>
<evidence type="ECO:0000256" key="3">
    <source>
        <dbReference type="ARBA" id="ARBA00022448"/>
    </source>
</evidence>
<feature type="domain" description="ABC transmembrane type-1" evidence="9">
    <location>
        <begin position="85"/>
        <end position="291"/>
    </location>
</feature>
<dbReference type="AlphaFoldDB" id="A0A0N8PRY6"/>
<evidence type="ECO:0000313" key="10">
    <source>
        <dbReference type="EMBL" id="KPV51229.1"/>
    </source>
</evidence>
<dbReference type="InterPro" id="IPR035906">
    <property type="entry name" value="MetI-like_sf"/>
</dbReference>
<dbReference type="GO" id="GO:0005886">
    <property type="term" value="C:plasma membrane"/>
    <property type="evidence" value="ECO:0007669"/>
    <property type="project" value="UniProtKB-SubCell"/>
</dbReference>
<evidence type="ECO:0000256" key="4">
    <source>
        <dbReference type="ARBA" id="ARBA00022475"/>
    </source>
</evidence>
<dbReference type="EMBL" id="LJCR01001010">
    <property type="protein sequence ID" value="KPV51229.1"/>
    <property type="molecule type" value="Genomic_DNA"/>
</dbReference>
<keyword evidence="6 8" id="KW-1133">Transmembrane helix</keyword>
<dbReference type="PANTHER" id="PTHR42929">
    <property type="entry name" value="INNER MEMBRANE ABC TRANSPORTER PERMEASE PROTEIN YDCU-RELATED-RELATED"/>
    <property type="match status" value="1"/>
</dbReference>
<accession>A0A0N8PRY6</accession>
<dbReference type="SUPFAM" id="SSF161098">
    <property type="entry name" value="MetI-like"/>
    <property type="match status" value="1"/>
</dbReference>
<protein>
    <submittedName>
        <fullName evidence="10">Spermidine/putrescine ABC transporter permease</fullName>
    </submittedName>
</protein>
<keyword evidence="4" id="KW-1003">Cell membrane</keyword>
<comment type="caution">
    <text evidence="10">The sequence shown here is derived from an EMBL/GenBank/DDBJ whole genome shotgun (WGS) entry which is preliminary data.</text>
</comment>
<dbReference type="Pfam" id="PF00528">
    <property type="entry name" value="BPD_transp_1"/>
    <property type="match status" value="1"/>
</dbReference>
<sequence>MASESVPIAQAQQSTLDALARRERRSLFGLLFPGLFWLILFFAMPLVVILLYSFLTPGPTGNVIWRFTLDNYITLFTKDLYVNAYVRSLWIGLVTTVICLLIAYPLALFIVQRTPRWRGLLIFLVLIPFWTNFLVRTYAWMIILANNGVINSLLQAVGLPRQTMLNTTGAVLVGLIYGELPFMVLPIYASIDRFDFTLLEAASDLGASRWRAFLRVMLPLTMPGVAAGSVLVFIPTVGQFVVSDLLGGAKVDMLGNLLQRLFTRSNPPNWPLGSAMALIFMLVLTVAIIFYFRTTTEEDR</sequence>
<keyword evidence="3 8" id="KW-0813">Transport</keyword>
<feature type="transmembrane region" description="Helical" evidence="8">
    <location>
        <begin position="212"/>
        <end position="234"/>
    </location>
</feature>
<organism evidence="10 11">
    <name type="scientific">Kouleothrix aurantiaca</name>
    <dbReference type="NCBI Taxonomy" id="186479"/>
    <lineage>
        <taxon>Bacteria</taxon>
        <taxon>Bacillati</taxon>
        <taxon>Chloroflexota</taxon>
        <taxon>Chloroflexia</taxon>
        <taxon>Chloroflexales</taxon>
        <taxon>Roseiflexineae</taxon>
        <taxon>Roseiflexaceae</taxon>
        <taxon>Kouleothrix</taxon>
    </lineage>
</organism>
<evidence type="ECO:0000256" key="7">
    <source>
        <dbReference type="ARBA" id="ARBA00023136"/>
    </source>
</evidence>
<evidence type="ECO:0000256" key="8">
    <source>
        <dbReference type="RuleBase" id="RU363032"/>
    </source>
</evidence>
<feature type="transmembrane region" description="Helical" evidence="8">
    <location>
        <begin position="30"/>
        <end position="55"/>
    </location>
</feature>
<reference evidence="10 11" key="1">
    <citation type="submission" date="2015-09" db="EMBL/GenBank/DDBJ databases">
        <title>Draft genome sequence of Kouleothrix aurantiaca JCM 19913.</title>
        <authorList>
            <person name="Hemp J."/>
        </authorList>
    </citation>
    <scope>NUCLEOTIDE SEQUENCE [LARGE SCALE GENOMIC DNA]</scope>
    <source>
        <strain evidence="10 11">COM-B</strain>
    </source>
</reference>
<feature type="transmembrane region" description="Helical" evidence="8">
    <location>
        <begin position="120"/>
        <end position="143"/>
    </location>
</feature>
<dbReference type="Gene3D" id="1.10.3720.10">
    <property type="entry name" value="MetI-like"/>
    <property type="match status" value="1"/>
</dbReference>
<dbReference type="InterPro" id="IPR000515">
    <property type="entry name" value="MetI-like"/>
</dbReference>
<evidence type="ECO:0000256" key="2">
    <source>
        <dbReference type="ARBA" id="ARBA00007069"/>
    </source>
</evidence>
<dbReference type="GO" id="GO:0055085">
    <property type="term" value="P:transmembrane transport"/>
    <property type="evidence" value="ECO:0007669"/>
    <property type="project" value="InterPro"/>
</dbReference>
<comment type="similarity">
    <text evidence="2">Belongs to the binding-protein-dependent transport system permease family. CysTW subfamily.</text>
</comment>
<dbReference type="PANTHER" id="PTHR42929:SF1">
    <property type="entry name" value="INNER MEMBRANE ABC TRANSPORTER PERMEASE PROTEIN YDCU-RELATED"/>
    <property type="match status" value="1"/>
</dbReference>